<dbReference type="GO" id="GO:0005576">
    <property type="term" value="C:extracellular region"/>
    <property type="evidence" value="ECO:0007669"/>
    <property type="project" value="UniProtKB-SubCell"/>
</dbReference>
<proteinExistence type="predicted"/>
<keyword evidence="4" id="KW-1015">Disulfide bond</keyword>
<dbReference type="InterPro" id="IPR008993">
    <property type="entry name" value="TIMP-like_OB-fold"/>
</dbReference>
<evidence type="ECO:0000256" key="1">
    <source>
        <dbReference type="ARBA" id="ARBA00004613"/>
    </source>
</evidence>
<reference evidence="6" key="1">
    <citation type="submission" date="2022-08" db="UniProtKB">
        <authorList>
            <consortium name="EnsemblMetazoa"/>
        </authorList>
    </citation>
    <scope>IDENTIFICATION</scope>
    <source>
        <strain evidence="6">05x7-T-G4-1.051#20</strain>
    </source>
</reference>
<dbReference type="InterPro" id="IPR001820">
    <property type="entry name" value="TIMP"/>
</dbReference>
<evidence type="ECO:0000313" key="6">
    <source>
        <dbReference type="EnsemblMetazoa" id="G31571.1:cds"/>
    </source>
</evidence>
<keyword evidence="2" id="KW-0964">Secreted</keyword>
<dbReference type="Gene3D" id="2.40.50.120">
    <property type="match status" value="1"/>
</dbReference>
<feature type="disulfide bond" evidence="4">
    <location>
        <begin position="18"/>
        <end position="86"/>
    </location>
</feature>
<evidence type="ECO:0000256" key="4">
    <source>
        <dbReference type="PIRSR" id="PIRSR601820-3"/>
    </source>
</evidence>
<dbReference type="Proteomes" id="UP000005408">
    <property type="component" value="Unassembled WGS sequence"/>
</dbReference>
<dbReference type="Pfam" id="PF00965">
    <property type="entry name" value="TIMP"/>
    <property type="match status" value="1"/>
</dbReference>
<dbReference type="GO" id="GO:0008191">
    <property type="term" value="F:metalloendopeptidase inhibitor activity"/>
    <property type="evidence" value="ECO:0007669"/>
    <property type="project" value="InterPro"/>
</dbReference>
<dbReference type="EnsemblMetazoa" id="G31571.1">
    <property type="protein sequence ID" value="G31571.1:cds"/>
    <property type="gene ID" value="G31571"/>
</dbReference>
<feature type="disulfide bond" evidence="4">
    <location>
        <begin position="30"/>
        <end position="133"/>
    </location>
</feature>
<keyword evidence="3" id="KW-0862">Zinc</keyword>
<comment type="subcellular location">
    <subcellularLocation>
        <location evidence="1">Secreted</location>
    </subcellularLocation>
</comment>
<evidence type="ECO:0000313" key="7">
    <source>
        <dbReference type="Proteomes" id="UP000005408"/>
    </source>
</evidence>
<feature type="signal peptide" evidence="5">
    <location>
        <begin position="1"/>
        <end position="17"/>
    </location>
</feature>
<sequence length="191" mass="21870">MISAGILVLFIVIPSETCIWIPTVEQQDFCSAQYVFGADILNRSSENEMFGFVYNIRVADVYRYNGIKDIVKGFKTIYGEGRANSCGPQLLDVNSSYILYATEREGELQIDDYRQMQYVEKDDIDRMSQMYDCSCEVRFNYIAVQTNNADFQLNPPTTDQCNVPSDYCRRSFYCKRNPTGSCVVGNHGNCY</sequence>
<keyword evidence="5" id="KW-0732">Signal</keyword>
<evidence type="ECO:0008006" key="8">
    <source>
        <dbReference type="Google" id="ProtNLM"/>
    </source>
</evidence>
<evidence type="ECO:0000256" key="2">
    <source>
        <dbReference type="ARBA" id="ARBA00022525"/>
    </source>
</evidence>
<feature type="binding site" evidence="3">
    <location>
        <position position="18"/>
    </location>
    <ligand>
        <name>Zn(2+)</name>
        <dbReference type="ChEBI" id="CHEBI:29105"/>
        <note>ligand shared with metalloproteinase partner</note>
    </ligand>
</feature>
<organism evidence="6 7">
    <name type="scientific">Magallana gigas</name>
    <name type="common">Pacific oyster</name>
    <name type="synonym">Crassostrea gigas</name>
    <dbReference type="NCBI Taxonomy" id="29159"/>
    <lineage>
        <taxon>Eukaryota</taxon>
        <taxon>Metazoa</taxon>
        <taxon>Spiralia</taxon>
        <taxon>Lophotrochozoa</taxon>
        <taxon>Mollusca</taxon>
        <taxon>Bivalvia</taxon>
        <taxon>Autobranchia</taxon>
        <taxon>Pteriomorphia</taxon>
        <taxon>Ostreida</taxon>
        <taxon>Ostreoidea</taxon>
        <taxon>Ostreidae</taxon>
        <taxon>Magallana</taxon>
    </lineage>
</organism>
<accession>A0A8W8M402</accession>
<dbReference type="GO" id="GO:0046872">
    <property type="term" value="F:metal ion binding"/>
    <property type="evidence" value="ECO:0007669"/>
    <property type="project" value="UniProtKB-KW"/>
</dbReference>
<dbReference type="AlphaFoldDB" id="A0A8W8M402"/>
<keyword evidence="3" id="KW-0479">Metal-binding</keyword>
<dbReference type="SUPFAM" id="SSF50242">
    <property type="entry name" value="TIMP-like"/>
    <property type="match status" value="1"/>
</dbReference>
<feature type="chain" id="PRO_5036458483" description="NTR domain-containing protein" evidence="5">
    <location>
        <begin position="18"/>
        <end position="191"/>
    </location>
</feature>
<keyword evidence="7" id="KW-1185">Reference proteome</keyword>
<evidence type="ECO:0000256" key="5">
    <source>
        <dbReference type="SAM" id="SignalP"/>
    </source>
</evidence>
<evidence type="ECO:0000256" key="3">
    <source>
        <dbReference type="PIRSR" id="PIRSR601820-1"/>
    </source>
</evidence>
<protein>
    <recommendedName>
        <fullName evidence="8">NTR domain-containing protein</fullName>
    </recommendedName>
</protein>
<name>A0A8W8M402_MAGGI</name>